<sequence length="75" mass="8512">MAEVTDAPEPQKVRRLCSTCLHVKVCKAFEAMVATKKSFEMFDFIKFPMAPEQLAITCTEYLSPIANHTEMNEGR</sequence>
<dbReference type="AlphaFoldDB" id="A0A381ZLL4"/>
<evidence type="ECO:0000313" key="1">
    <source>
        <dbReference type="EMBL" id="SVA89643.1"/>
    </source>
</evidence>
<proteinExistence type="predicted"/>
<gene>
    <name evidence="1" type="ORF">METZ01_LOCUS142497</name>
</gene>
<protein>
    <submittedName>
        <fullName evidence="1">Uncharacterized protein</fullName>
    </submittedName>
</protein>
<dbReference type="EMBL" id="UINC01021647">
    <property type="protein sequence ID" value="SVA89643.1"/>
    <property type="molecule type" value="Genomic_DNA"/>
</dbReference>
<name>A0A381ZLL4_9ZZZZ</name>
<accession>A0A381ZLL4</accession>
<reference evidence="1" key="1">
    <citation type="submission" date="2018-05" db="EMBL/GenBank/DDBJ databases">
        <authorList>
            <person name="Lanie J.A."/>
            <person name="Ng W.-L."/>
            <person name="Kazmierczak K.M."/>
            <person name="Andrzejewski T.M."/>
            <person name="Davidsen T.M."/>
            <person name="Wayne K.J."/>
            <person name="Tettelin H."/>
            <person name="Glass J.I."/>
            <person name="Rusch D."/>
            <person name="Podicherti R."/>
            <person name="Tsui H.-C.T."/>
            <person name="Winkler M.E."/>
        </authorList>
    </citation>
    <scope>NUCLEOTIDE SEQUENCE</scope>
</reference>
<organism evidence="1">
    <name type="scientific">marine metagenome</name>
    <dbReference type="NCBI Taxonomy" id="408172"/>
    <lineage>
        <taxon>unclassified sequences</taxon>
        <taxon>metagenomes</taxon>
        <taxon>ecological metagenomes</taxon>
    </lineage>
</organism>